<dbReference type="PANTHER" id="PTHR35089:SF1">
    <property type="entry name" value="CHAPERONE PROTEIN SKP"/>
    <property type="match status" value="1"/>
</dbReference>
<evidence type="ECO:0000256" key="1">
    <source>
        <dbReference type="ARBA" id="ARBA00022729"/>
    </source>
</evidence>
<feature type="chain" id="PRO_5007807291" description="Molecular chaperone Skp" evidence="3">
    <location>
        <begin position="25"/>
        <end position="170"/>
    </location>
</feature>
<dbReference type="PIRSF" id="PIRSF002094">
    <property type="entry name" value="OMP26_Skp"/>
    <property type="match status" value="1"/>
</dbReference>
<accession>A0A140E3U0</accession>
<reference evidence="4 5" key="1">
    <citation type="journal article" date="2015" name="Environ. Microbiol.">
        <title>Methane oxidation coupled to nitrate reduction under hypoxia by the Gammaproteobacterium Methylomonas denitrificans, sp. nov. type strain FJG1.</title>
        <authorList>
            <person name="Kits K.D."/>
            <person name="Klotz M.G."/>
            <person name="Stein L.Y."/>
        </authorList>
    </citation>
    <scope>NUCLEOTIDE SEQUENCE [LARGE SCALE GENOMIC DNA]</scope>
    <source>
        <strain evidence="4 5">FJG1</strain>
    </source>
</reference>
<protein>
    <recommendedName>
        <fullName evidence="6">Molecular chaperone Skp</fullName>
    </recommendedName>
</protein>
<organism evidence="4 5">
    <name type="scientific">Methylomonas denitrificans</name>
    <dbReference type="NCBI Taxonomy" id="1538553"/>
    <lineage>
        <taxon>Bacteria</taxon>
        <taxon>Pseudomonadati</taxon>
        <taxon>Pseudomonadota</taxon>
        <taxon>Gammaproteobacteria</taxon>
        <taxon>Methylococcales</taxon>
        <taxon>Methylococcaceae</taxon>
        <taxon>Methylomonas</taxon>
    </lineage>
</organism>
<evidence type="ECO:0000256" key="3">
    <source>
        <dbReference type="SAM" id="SignalP"/>
    </source>
</evidence>
<evidence type="ECO:0008006" key="6">
    <source>
        <dbReference type="Google" id="ProtNLM"/>
    </source>
</evidence>
<dbReference type="SMART" id="SM00935">
    <property type="entry name" value="OmpH"/>
    <property type="match status" value="1"/>
</dbReference>
<name>A0A140E3U0_9GAMM</name>
<dbReference type="KEGG" id="mdn:JT25_000965"/>
<dbReference type="Pfam" id="PF03938">
    <property type="entry name" value="OmpH"/>
    <property type="match status" value="1"/>
</dbReference>
<dbReference type="AlphaFoldDB" id="A0A140E3U0"/>
<feature type="signal peptide" evidence="3">
    <location>
        <begin position="1"/>
        <end position="24"/>
    </location>
</feature>
<proteinExistence type="inferred from homology"/>
<evidence type="ECO:0000256" key="2">
    <source>
        <dbReference type="PIRNR" id="PIRNR002094"/>
    </source>
</evidence>
<evidence type="ECO:0000313" key="5">
    <source>
        <dbReference type="Proteomes" id="UP000030512"/>
    </source>
</evidence>
<dbReference type="InterPro" id="IPR024930">
    <property type="entry name" value="Skp_dom_sf"/>
</dbReference>
<keyword evidence="5" id="KW-1185">Reference proteome</keyword>
<comment type="similarity">
    <text evidence="2">Belongs to the skp family.</text>
</comment>
<dbReference type="GO" id="GO:0051082">
    <property type="term" value="F:unfolded protein binding"/>
    <property type="evidence" value="ECO:0007669"/>
    <property type="project" value="InterPro"/>
</dbReference>
<dbReference type="GO" id="GO:0050821">
    <property type="term" value="P:protein stabilization"/>
    <property type="evidence" value="ECO:0007669"/>
    <property type="project" value="TreeGrafter"/>
</dbReference>
<gene>
    <name evidence="4" type="ORF">JT25_000965</name>
</gene>
<dbReference type="Proteomes" id="UP000030512">
    <property type="component" value="Chromosome"/>
</dbReference>
<keyword evidence="1 3" id="KW-0732">Signal</keyword>
<evidence type="ECO:0000313" key="4">
    <source>
        <dbReference type="EMBL" id="AMK75064.1"/>
    </source>
</evidence>
<dbReference type="GO" id="GO:0005829">
    <property type="term" value="C:cytosol"/>
    <property type="evidence" value="ECO:0007669"/>
    <property type="project" value="TreeGrafter"/>
</dbReference>
<dbReference type="Gene3D" id="3.30.910.20">
    <property type="entry name" value="Skp domain"/>
    <property type="match status" value="1"/>
</dbReference>
<dbReference type="SUPFAM" id="SSF111384">
    <property type="entry name" value="OmpH-like"/>
    <property type="match status" value="1"/>
</dbReference>
<dbReference type="STRING" id="1538553.JT25_000965"/>
<dbReference type="EMBL" id="CP014476">
    <property type="protein sequence ID" value="AMK75064.1"/>
    <property type="molecule type" value="Genomic_DNA"/>
</dbReference>
<sequence>MVLTMKNRISLFLMLMICAGVSHAELKIGFVNVAKVLEKAPQAAKAKTRLETEFSPRDKALVSQQKEIKSLEEKLGRDTAVMGEEERHRIEKDILDKKRDAARAQQEFSEDFNMRRNEELGNLQKRIVEAVRALAKEESFDLLLTDGVIYANDQIDVTSRVQQKLETLSQ</sequence>
<dbReference type="PANTHER" id="PTHR35089">
    <property type="entry name" value="CHAPERONE PROTEIN SKP"/>
    <property type="match status" value="1"/>
</dbReference>
<dbReference type="InterPro" id="IPR005632">
    <property type="entry name" value="Chaperone_Skp"/>
</dbReference>